<evidence type="ECO:0000313" key="2">
    <source>
        <dbReference type="Proteomes" id="UP000004349"/>
    </source>
</evidence>
<comment type="caution">
    <text evidence="1">The sequence shown here is derived from an EMBL/GenBank/DDBJ whole genome shotgun (WGS) entry which is preliminary data.</text>
</comment>
<organism evidence="1 2">
    <name type="scientific">Vibrio scophthalmi LMG 19158</name>
    <dbReference type="NCBI Taxonomy" id="870967"/>
    <lineage>
        <taxon>Bacteria</taxon>
        <taxon>Pseudomonadati</taxon>
        <taxon>Pseudomonadota</taxon>
        <taxon>Gammaproteobacteria</taxon>
        <taxon>Vibrionales</taxon>
        <taxon>Vibrionaceae</taxon>
        <taxon>Vibrio</taxon>
    </lineage>
</organism>
<name>F9RJN2_9VIBR</name>
<protein>
    <submittedName>
        <fullName evidence="1">Uncharacterized protein</fullName>
    </submittedName>
</protein>
<proteinExistence type="predicted"/>
<dbReference type="AlphaFoldDB" id="F9RJN2"/>
<accession>F9RJN2</accession>
<evidence type="ECO:0000313" key="1">
    <source>
        <dbReference type="EMBL" id="EGU40751.1"/>
    </source>
</evidence>
<gene>
    <name evidence="1" type="ORF">VIS19158_18461</name>
</gene>
<dbReference type="Proteomes" id="UP000004349">
    <property type="component" value="Unassembled WGS sequence"/>
</dbReference>
<sequence length="34" mass="3567">SKATRMALGAFGLLPKAVLNRIAGGRKSKTPNEL</sequence>
<feature type="non-terminal residue" evidence="1">
    <location>
        <position position="1"/>
    </location>
</feature>
<reference evidence="1 2" key="1">
    <citation type="journal article" date="2012" name="Int. J. Syst. Evol. Microbiol.">
        <title>Vibrio caribbeanicus sp. nov., isolated from the marine sponge Scleritoderma cyanea.</title>
        <authorList>
            <person name="Hoffmann M."/>
            <person name="Monday S.R."/>
            <person name="Allard M.W."/>
            <person name="Strain E.A."/>
            <person name="Whittaker P."/>
            <person name="Naum M."/>
            <person name="McCarthy P.J."/>
            <person name="Lopez J.V."/>
            <person name="Fischer M."/>
            <person name="Brown E.W."/>
        </authorList>
    </citation>
    <scope>NUCLEOTIDE SEQUENCE [LARGE SCALE GENOMIC DNA]</scope>
    <source>
        <strain evidence="1 2">LMG 19158</strain>
    </source>
</reference>
<dbReference type="EMBL" id="AFWE01000045">
    <property type="protein sequence ID" value="EGU40751.1"/>
    <property type="molecule type" value="Genomic_DNA"/>
</dbReference>